<evidence type="ECO:0000313" key="1">
    <source>
        <dbReference type="EMBL" id="WZN65133.1"/>
    </source>
</evidence>
<name>A0AAX4PGD1_9CHLO</name>
<keyword evidence="2" id="KW-1185">Reference proteome</keyword>
<organism evidence="1 2">
    <name type="scientific">Chloropicon roscoffensis</name>
    <dbReference type="NCBI Taxonomy" id="1461544"/>
    <lineage>
        <taxon>Eukaryota</taxon>
        <taxon>Viridiplantae</taxon>
        <taxon>Chlorophyta</taxon>
        <taxon>Chloropicophyceae</taxon>
        <taxon>Chloropicales</taxon>
        <taxon>Chloropicaceae</taxon>
        <taxon>Chloropicon</taxon>
    </lineage>
</organism>
<dbReference type="EMBL" id="CP151511">
    <property type="protein sequence ID" value="WZN65133.1"/>
    <property type="molecule type" value="Genomic_DNA"/>
</dbReference>
<accession>A0AAX4PGD1</accession>
<dbReference type="Proteomes" id="UP001472866">
    <property type="component" value="Chromosome 11"/>
</dbReference>
<proteinExistence type="predicted"/>
<evidence type="ECO:0000313" key="2">
    <source>
        <dbReference type="Proteomes" id="UP001472866"/>
    </source>
</evidence>
<reference evidence="1 2" key="1">
    <citation type="submission" date="2024-03" db="EMBL/GenBank/DDBJ databases">
        <title>Complete genome sequence of the green alga Chloropicon roscoffensis RCC1871.</title>
        <authorList>
            <person name="Lemieux C."/>
            <person name="Pombert J.-F."/>
            <person name="Otis C."/>
            <person name="Turmel M."/>
        </authorList>
    </citation>
    <scope>NUCLEOTIDE SEQUENCE [LARGE SCALE GENOMIC DNA]</scope>
    <source>
        <strain evidence="1 2">RCC1871</strain>
    </source>
</reference>
<evidence type="ECO:0008006" key="3">
    <source>
        <dbReference type="Google" id="ProtNLM"/>
    </source>
</evidence>
<dbReference type="AlphaFoldDB" id="A0AAX4PGD1"/>
<protein>
    <recommendedName>
        <fullName evidence="3">Nuclear nucleic acid-binding protein C1D</fullName>
    </recommendedName>
</protein>
<gene>
    <name evidence="1" type="ORF">HKI87_11g66900</name>
</gene>
<sequence length="109" mass="11953">MGKRQKTGKEVDLEGFEKLLGKLEKALSKVLEEAESEGKAEKLSETERARLNLSLFKSIASMYAMLLQCEGDGKEKDPTSSHSVRVELSRADALLELVGSAPQSAKTNR</sequence>